<evidence type="ECO:0008006" key="3">
    <source>
        <dbReference type="Google" id="ProtNLM"/>
    </source>
</evidence>
<sequence>MTPPGVLCLEGDWEDSLESRLSIESALRLLERAGEIRLVHRDVGTYAELEHYVDRWLNGELKGYSFAYFGLHGTPNTLFVGAREVPLAEFASLVAGRCAGKILYFASCKVLASSDETLMAFCKQTGARAIVGYTRDVDWVEAAAFELLMVSDLANASNMKSAYYRLRKGHPELTKKLGFRMAHSQWASERSIAADTSVK</sequence>
<name>A0A231GSZ0_9NOCA</name>
<comment type="caution">
    <text evidence="1">The sequence shown here is derived from an EMBL/GenBank/DDBJ whole genome shotgun (WGS) entry which is preliminary data.</text>
</comment>
<dbReference type="Proteomes" id="UP000215506">
    <property type="component" value="Unassembled WGS sequence"/>
</dbReference>
<accession>A0A231GSZ0</accession>
<gene>
    <name evidence="1" type="ORF">B7C42_08183</name>
</gene>
<dbReference type="EMBL" id="NGAF01000074">
    <property type="protein sequence ID" value="OXR39744.1"/>
    <property type="molecule type" value="Genomic_DNA"/>
</dbReference>
<dbReference type="Pfam" id="PF20347">
    <property type="entry name" value="DUF6642"/>
    <property type="match status" value="1"/>
</dbReference>
<proteinExistence type="predicted"/>
<dbReference type="InterPro" id="IPR046584">
    <property type="entry name" value="DUF6642"/>
</dbReference>
<organism evidence="1 2">
    <name type="scientific">Nocardia cerradoensis</name>
    <dbReference type="NCBI Taxonomy" id="85688"/>
    <lineage>
        <taxon>Bacteria</taxon>
        <taxon>Bacillati</taxon>
        <taxon>Actinomycetota</taxon>
        <taxon>Actinomycetes</taxon>
        <taxon>Mycobacteriales</taxon>
        <taxon>Nocardiaceae</taxon>
        <taxon>Nocardia</taxon>
    </lineage>
</organism>
<evidence type="ECO:0000313" key="1">
    <source>
        <dbReference type="EMBL" id="OXR39744.1"/>
    </source>
</evidence>
<dbReference type="RefSeq" id="WP_143860628.1">
    <property type="nucleotide sequence ID" value="NZ_NGAF01000074.1"/>
</dbReference>
<reference evidence="1 2" key="1">
    <citation type="submission" date="2017-07" db="EMBL/GenBank/DDBJ databases">
        <title>First draft Genome Sequence of Nocardia cerradoensis isolated from human infection.</title>
        <authorList>
            <person name="Carrasco G."/>
        </authorList>
    </citation>
    <scope>NUCLEOTIDE SEQUENCE [LARGE SCALE GENOMIC DNA]</scope>
    <source>
        <strain evidence="1 2">CNM20130759</strain>
    </source>
</reference>
<keyword evidence="2" id="KW-1185">Reference proteome</keyword>
<evidence type="ECO:0000313" key="2">
    <source>
        <dbReference type="Proteomes" id="UP000215506"/>
    </source>
</evidence>
<dbReference type="AlphaFoldDB" id="A0A231GSZ0"/>
<protein>
    <recommendedName>
        <fullName evidence="3">CHAT domain-containing protein</fullName>
    </recommendedName>
</protein>